<name>A0A6P5QJH1_MUSCR</name>
<dbReference type="RefSeq" id="XP_021030739.1">
    <property type="nucleotide sequence ID" value="XM_021175080.1"/>
</dbReference>
<gene>
    <name evidence="3" type="primary">LOC110303860</name>
</gene>
<feature type="region of interest" description="Disordered" evidence="1">
    <location>
        <begin position="1"/>
        <end position="22"/>
    </location>
</feature>
<feature type="compositionally biased region" description="Basic and acidic residues" evidence="1">
    <location>
        <begin position="47"/>
        <end position="57"/>
    </location>
</feature>
<feature type="compositionally biased region" description="Basic residues" evidence="1">
    <location>
        <begin position="114"/>
        <end position="125"/>
    </location>
</feature>
<feature type="region of interest" description="Disordered" evidence="1">
    <location>
        <begin position="44"/>
        <end position="127"/>
    </location>
</feature>
<evidence type="ECO:0000313" key="2">
    <source>
        <dbReference type="Proteomes" id="UP000515126"/>
    </source>
</evidence>
<accession>A0A6P5QJH1</accession>
<reference evidence="3" key="1">
    <citation type="submission" date="2025-08" db="UniProtKB">
        <authorList>
            <consortium name="RefSeq"/>
        </authorList>
    </citation>
    <scope>IDENTIFICATION</scope>
</reference>
<evidence type="ECO:0000313" key="3">
    <source>
        <dbReference type="RefSeq" id="XP_021030739.1"/>
    </source>
</evidence>
<dbReference type="AlphaFoldDB" id="A0A6P5QJH1"/>
<dbReference type="Proteomes" id="UP000515126">
    <property type="component" value="Chromosome 10"/>
</dbReference>
<dbReference type="KEGG" id="mcal:110303860"/>
<dbReference type="GeneID" id="110303860"/>
<sequence length="193" mass="21947">MKRRFKKKITQDRTPEEATLSCSQSPVIDALDFCEPSVEGGLMSSRLSREIPVHETEVSTTAASSKRKPISRASKQLRPCQDLSAPGEDTSESASLIQRPPQKRQSRNSTLPKVLHKTRRGKRDPKKLAAAMERVRQWESRLLQNLEEATQHQLTVETEKKEPVIQLNTEDQPDATSEGHTGHRHLLFWTHDH</sequence>
<keyword evidence="2" id="KW-1185">Reference proteome</keyword>
<proteinExistence type="predicted"/>
<protein>
    <submittedName>
        <fullName evidence="3">Uncharacterized protein LOC110303860</fullName>
    </submittedName>
</protein>
<evidence type="ECO:0000256" key="1">
    <source>
        <dbReference type="SAM" id="MobiDB-lite"/>
    </source>
</evidence>
<organism evidence="2 3">
    <name type="scientific">Mus caroli</name>
    <name type="common">Ryukyu mouse</name>
    <name type="synonym">Ricefield mouse</name>
    <dbReference type="NCBI Taxonomy" id="10089"/>
    <lineage>
        <taxon>Eukaryota</taxon>
        <taxon>Metazoa</taxon>
        <taxon>Chordata</taxon>
        <taxon>Craniata</taxon>
        <taxon>Vertebrata</taxon>
        <taxon>Euteleostomi</taxon>
        <taxon>Mammalia</taxon>
        <taxon>Eutheria</taxon>
        <taxon>Euarchontoglires</taxon>
        <taxon>Glires</taxon>
        <taxon>Rodentia</taxon>
        <taxon>Myomorpha</taxon>
        <taxon>Muroidea</taxon>
        <taxon>Muridae</taxon>
        <taxon>Murinae</taxon>
        <taxon>Mus</taxon>
        <taxon>Mus</taxon>
    </lineage>
</organism>